<evidence type="ECO:0000313" key="2">
    <source>
        <dbReference type="EMBL" id="GGK75928.1"/>
    </source>
</evidence>
<dbReference type="InterPro" id="IPR014030">
    <property type="entry name" value="Ketoacyl_synth_N"/>
</dbReference>
<evidence type="ECO:0000313" key="3">
    <source>
        <dbReference type="Proteomes" id="UP000656042"/>
    </source>
</evidence>
<comment type="caution">
    <text evidence="2">The sequence shown here is derived from an EMBL/GenBank/DDBJ whole genome shotgun (WGS) entry which is preliminary data.</text>
</comment>
<dbReference type="Gene3D" id="3.40.47.10">
    <property type="match status" value="1"/>
</dbReference>
<reference evidence="2" key="2">
    <citation type="submission" date="2020-09" db="EMBL/GenBank/DDBJ databases">
        <authorList>
            <person name="Sun Q."/>
            <person name="Zhou Y."/>
        </authorList>
    </citation>
    <scope>NUCLEOTIDE SEQUENCE</scope>
    <source>
        <strain evidence="2">CGMCC 4.7299</strain>
    </source>
</reference>
<dbReference type="GO" id="GO:0016746">
    <property type="term" value="F:acyltransferase activity"/>
    <property type="evidence" value="ECO:0007669"/>
    <property type="project" value="InterPro"/>
</dbReference>
<protein>
    <recommendedName>
        <fullName evidence="1">Beta-ketoacyl synthase-like N-terminal domain-containing protein</fullName>
    </recommendedName>
</protein>
<dbReference type="Pfam" id="PF00109">
    <property type="entry name" value="ketoacyl-synt"/>
    <property type="match status" value="1"/>
</dbReference>
<accession>A0A8J3BWH2</accession>
<dbReference type="Proteomes" id="UP000656042">
    <property type="component" value="Unassembled WGS sequence"/>
</dbReference>
<proteinExistence type="predicted"/>
<keyword evidence="3" id="KW-1185">Reference proteome</keyword>
<dbReference type="InterPro" id="IPR016039">
    <property type="entry name" value="Thiolase-like"/>
</dbReference>
<evidence type="ECO:0000259" key="1">
    <source>
        <dbReference type="Pfam" id="PF00109"/>
    </source>
</evidence>
<dbReference type="AlphaFoldDB" id="A0A8J3BWH2"/>
<name>A0A8J3BWH2_9ACTN</name>
<organism evidence="2 3">
    <name type="scientific">Mangrovihabitans endophyticus</name>
    <dbReference type="NCBI Taxonomy" id="1751298"/>
    <lineage>
        <taxon>Bacteria</taxon>
        <taxon>Bacillati</taxon>
        <taxon>Actinomycetota</taxon>
        <taxon>Actinomycetes</taxon>
        <taxon>Micromonosporales</taxon>
        <taxon>Micromonosporaceae</taxon>
        <taxon>Mangrovihabitans</taxon>
    </lineage>
</organism>
<gene>
    <name evidence="2" type="ORF">GCM10012284_07420</name>
</gene>
<sequence>MSALLVTGLGVITPGEGRPFDVSAALPGRGYRRLPPAAQYLLAAAASAVADGSSFVAAPAHRRGVVVGENNAAAALMEAQDRTIIEAHAADLPPLTTPYFAASLFGSRLAAEYDAHAFSLTVNSPRTAGVESLGHAARALAGGRAEVVLIGATEHTLPAGEPGAADSDAGAVVLVGEPVGAGRTGLGVVDVRTGSVDGFDRLWAAAVPDDDIAVVETVLDDSPAGKHVEHLLAARCRDLRTLPAPAGCLTPLRRVAHGLCAASPDRLVVTAAAEGGLAITRITPPSTESPC</sequence>
<dbReference type="SUPFAM" id="SSF53901">
    <property type="entry name" value="Thiolase-like"/>
    <property type="match status" value="1"/>
</dbReference>
<feature type="domain" description="Beta-ketoacyl synthase-like N-terminal" evidence="1">
    <location>
        <begin position="30"/>
        <end position="158"/>
    </location>
</feature>
<reference evidence="2" key="1">
    <citation type="journal article" date="2014" name="Int. J. Syst. Evol. Microbiol.">
        <title>Complete genome sequence of Corynebacterium casei LMG S-19264T (=DSM 44701T), isolated from a smear-ripened cheese.</title>
        <authorList>
            <consortium name="US DOE Joint Genome Institute (JGI-PGF)"/>
            <person name="Walter F."/>
            <person name="Albersmeier A."/>
            <person name="Kalinowski J."/>
            <person name="Ruckert C."/>
        </authorList>
    </citation>
    <scope>NUCLEOTIDE SEQUENCE</scope>
    <source>
        <strain evidence="2">CGMCC 4.7299</strain>
    </source>
</reference>
<dbReference type="EMBL" id="BMMX01000001">
    <property type="protein sequence ID" value="GGK75928.1"/>
    <property type="molecule type" value="Genomic_DNA"/>
</dbReference>
<dbReference type="RefSeq" id="WP_189077555.1">
    <property type="nucleotide sequence ID" value="NZ_BMMX01000001.1"/>
</dbReference>